<proteinExistence type="predicted"/>
<sequence>MDVLAKSLSLVMAKRRSDSLPIPPVTAKKPRSHPTRWRRVVVDRLSQLPDALLVTILSLLPIKDAAGTSVLYCRIHAIWTTCPSLEIARAEFRNCSLAVEEMLREVLPKEMEVNGLH</sequence>
<evidence type="ECO:0000259" key="1">
    <source>
        <dbReference type="Pfam" id="PF00646"/>
    </source>
</evidence>
<dbReference type="PANTHER" id="PTHR32212:SF373">
    <property type="entry name" value="F-BOX_LRR-REPEAT PROTEIN 25-LIKE"/>
    <property type="match status" value="1"/>
</dbReference>
<accession>A0A833QIU7</accession>
<dbReference type="Pfam" id="PF00646">
    <property type="entry name" value="F-box"/>
    <property type="match status" value="1"/>
</dbReference>
<dbReference type="InterPro" id="IPR001810">
    <property type="entry name" value="F-box_dom"/>
</dbReference>
<feature type="domain" description="F-box" evidence="1">
    <location>
        <begin position="45"/>
        <end position="83"/>
    </location>
</feature>
<name>A0A833QIU7_9POAL</name>
<evidence type="ECO:0000313" key="2">
    <source>
        <dbReference type="EMBL" id="KAF3322327.1"/>
    </source>
</evidence>
<dbReference type="AlphaFoldDB" id="A0A833QIU7"/>
<dbReference type="PANTHER" id="PTHR32212">
    <property type="entry name" value="CYCLIN-LIKE F-BOX"/>
    <property type="match status" value="1"/>
</dbReference>
<organism evidence="2 3">
    <name type="scientific">Carex littledalei</name>
    <dbReference type="NCBI Taxonomy" id="544730"/>
    <lineage>
        <taxon>Eukaryota</taxon>
        <taxon>Viridiplantae</taxon>
        <taxon>Streptophyta</taxon>
        <taxon>Embryophyta</taxon>
        <taxon>Tracheophyta</taxon>
        <taxon>Spermatophyta</taxon>
        <taxon>Magnoliopsida</taxon>
        <taxon>Liliopsida</taxon>
        <taxon>Poales</taxon>
        <taxon>Cyperaceae</taxon>
        <taxon>Cyperoideae</taxon>
        <taxon>Cariceae</taxon>
        <taxon>Carex</taxon>
        <taxon>Carex subgen. Euthyceras</taxon>
    </lineage>
</organism>
<dbReference type="InterPro" id="IPR036047">
    <property type="entry name" value="F-box-like_dom_sf"/>
</dbReference>
<gene>
    <name evidence="2" type="ORF">FCM35_KLT13468</name>
</gene>
<dbReference type="Proteomes" id="UP000623129">
    <property type="component" value="Unassembled WGS sequence"/>
</dbReference>
<dbReference type="OrthoDB" id="641102at2759"/>
<evidence type="ECO:0000313" key="3">
    <source>
        <dbReference type="Proteomes" id="UP000623129"/>
    </source>
</evidence>
<dbReference type="SUPFAM" id="SSF81383">
    <property type="entry name" value="F-box domain"/>
    <property type="match status" value="1"/>
</dbReference>
<comment type="caution">
    <text evidence="2">The sequence shown here is derived from an EMBL/GenBank/DDBJ whole genome shotgun (WGS) entry which is preliminary data.</text>
</comment>
<reference evidence="2" key="1">
    <citation type="submission" date="2020-01" db="EMBL/GenBank/DDBJ databases">
        <title>Genome sequence of Kobresia littledalei, the first chromosome-level genome in the family Cyperaceae.</title>
        <authorList>
            <person name="Qu G."/>
        </authorList>
    </citation>
    <scope>NUCLEOTIDE SEQUENCE</scope>
    <source>
        <strain evidence="2">C.B.Clarke</strain>
        <tissue evidence="2">Leaf</tissue>
    </source>
</reference>
<keyword evidence="3" id="KW-1185">Reference proteome</keyword>
<dbReference type="EMBL" id="SWLB01000025">
    <property type="protein sequence ID" value="KAF3322327.1"/>
    <property type="molecule type" value="Genomic_DNA"/>
</dbReference>
<protein>
    <recommendedName>
        <fullName evidence="1">F-box domain-containing protein</fullName>
    </recommendedName>
</protein>